<keyword evidence="11" id="KW-1185">Reference proteome</keyword>
<sequence length="368" mass="42415">MKEIKMLAVIVIIPIMLSGCYNMRPQEDLGIIIGLGYDIENQGVGYKYKDTSETFIFKGEKKIEHEVLSGRSKSIYSTENELQMKFNKKWIAGTEIVYLIGEERARYGIKDIIDGQIRDPIRREIAAIAVSQNTAENVYKLEPKSASTIAEELRGILRFIYMDNFFPIDNEVSEFLKMYYQEGRKVVIPYINVIDNRPQVTGLALFRKDKMVRKVSLDEARLINILRNNDGFGYLAINKPERNEYYEAYFKNKNKLKVKVSKEGNNLKYDIFVTLIGDLKVDTIDKNLITKKEVKDIEKAFAEDLQKKLEIELGKMQKEYQTDWIDIGKYAAAKYGRQGNYASDEAFCDAIIDVHVNVKVATIGQKKK</sequence>
<keyword evidence="6" id="KW-0564">Palmitate</keyword>
<evidence type="ECO:0000313" key="11">
    <source>
        <dbReference type="Proteomes" id="UP000622687"/>
    </source>
</evidence>
<gene>
    <name evidence="10" type="ORF">I6U51_07240</name>
</gene>
<evidence type="ECO:0000256" key="4">
    <source>
        <dbReference type="ARBA" id="ARBA00022729"/>
    </source>
</evidence>
<dbReference type="PROSITE" id="PS51257">
    <property type="entry name" value="PROKAR_LIPOPROTEIN"/>
    <property type="match status" value="1"/>
</dbReference>
<dbReference type="GO" id="GO:0016020">
    <property type="term" value="C:membrane"/>
    <property type="evidence" value="ECO:0007669"/>
    <property type="project" value="UniProtKB-SubCell"/>
</dbReference>
<evidence type="ECO:0000256" key="1">
    <source>
        <dbReference type="ARBA" id="ARBA00004635"/>
    </source>
</evidence>
<dbReference type="RefSeq" id="WP_211142011.1">
    <property type="nucleotide sequence ID" value="NZ_JAEEGB010000007.1"/>
</dbReference>
<comment type="subcellular location">
    <subcellularLocation>
        <location evidence="1">Membrane</location>
        <topology evidence="1">Lipid-anchor</topology>
    </subcellularLocation>
</comment>
<dbReference type="GO" id="GO:0009847">
    <property type="term" value="P:spore germination"/>
    <property type="evidence" value="ECO:0007669"/>
    <property type="project" value="InterPro"/>
</dbReference>
<dbReference type="Gene3D" id="3.30.300.210">
    <property type="entry name" value="Nutrient germinant receptor protein C, domain 3"/>
    <property type="match status" value="1"/>
</dbReference>
<comment type="similarity">
    <text evidence="2">Belongs to the GerABKC lipoprotein family.</text>
</comment>
<dbReference type="Pfam" id="PF25198">
    <property type="entry name" value="Spore_GerAC_N"/>
    <property type="match status" value="1"/>
</dbReference>
<keyword evidence="3" id="KW-0309">Germination</keyword>
<evidence type="ECO:0000256" key="5">
    <source>
        <dbReference type="ARBA" id="ARBA00023136"/>
    </source>
</evidence>
<feature type="domain" description="Spore germination GerAC-like C-terminal" evidence="8">
    <location>
        <begin position="201"/>
        <end position="364"/>
    </location>
</feature>
<dbReference type="NCBIfam" id="TIGR02887">
    <property type="entry name" value="spore_ger_x_C"/>
    <property type="match status" value="1"/>
</dbReference>
<dbReference type="EMBL" id="JAEEGB010000007">
    <property type="protein sequence ID" value="MBI6872504.1"/>
    <property type="molecule type" value="Genomic_DNA"/>
</dbReference>
<evidence type="ECO:0000259" key="8">
    <source>
        <dbReference type="Pfam" id="PF05504"/>
    </source>
</evidence>
<dbReference type="InterPro" id="IPR008844">
    <property type="entry name" value="Spore_GerAC-like"/>
</dbReference>
<organism evidence="10 11">
    <name type="scientific">Clostridium aciditolerans</name>
    <dbReference type="NCBI Taxonomy" id="339861"/>
    <lineage>
        <taxon>Bacteria</taxon>
        <taxon>Bacillati</taxon>
        <taxon>Bacillota</taxon>
        <taxon>Clostridia</taxon>
        <taxon>Eubacteriales</taxon>
        <taxon>Clostridiaceae</taxon>
        <taxon>Clostridium</taxon>
    </lineage>
</organism>
<reference evidence="10" key="1">
    <citation type="submission" date="2020-12" db="EMBL/GenBank/DDBJ databases">
        <title>Clostridium thailandense sp. nov., a novel acetogenic bacterium isolated from peat land soil in Thailand.</title>
        <authorList>
            <person name="Chaikitkaew S."/>
            <person name="Birkeland N.K."/>
        </authorList>
    </citation>
    <scope>NUCLEOTIDE SEQUENCE</scope>
    <source>
        <strain evidence="10">DSM 17425</strain>
    </source>
</reference>
<dbReference type="PANTHER" id="PTHR35789">
    <property type="entry name" value="SPORE GERMINATION PROTEIN B3"/>
    <property type="match status" value="1"/>
</dbReference>
<comment type="caution">
    <text evidence="10">The sequence shown here is derived from an EMBL/GenBank/DDBJ whole genome shotgun (WGS) entry which is preliminary data.</text>
</comment>
<evidence type="ECO:0000256" key="2">
    <source>
        <dbReference type="ARBA" id="ARBA00007886"/>
    </source>
</evidence>
<name>A0A934M0T2_9CLOT</name>
<dbReference type="PANTHER" id="PTHR35789:SF1">
    <property type="entry name" value="SPORE GERMINATION PROTEIN B3"/>
    <property type="match status" value="1"/>
</dbReference>
<dbReference type="Proteomes" id="UP000622687">
    <property type="component" value="Unassembled WGS sequence"/>
</dbReference>
<protein>
    <submittedName>
        <fullName evidence="10">Ger(X)C family spore germination protein</fullName>
    </submittedName>
</protein>
<dbReference type="InterPro" id="IPR057336">
    <property type="entry name" value="GerAC_N"/>
</dbReference>
<feature type="domain" description="Spore germination protein N-terminal" evidence="9">
    <location>
        <begin position="25"/>
        <end position="192"/>
    </location>
</feature>
<dbReference type="AlphaFoldDB" id="A0A934M0T2"/>
<evidence type="ECO:0000256" key="7">
    <source>
        <dbReference type="ARBA" id="ARBA00023288"/>
    </source>
</evidence>
<proteinExistence type="inferred from homology"/>
<keyword evidence="5" id="KW-0472">Membrane</keyword>
<keyword evidence="4" id="KW-0732">Signal</keyword>
<evidence type="ECO:0000313" key="10">
    <source>
        <dbReference type="EMBL" id="MBI6872504.1"/>
    </source>
</evidence>
<evidence type="ECO:0000259" key="9">
    <source>
        <dbReference type="Pfam" id="PF25198"/>
    </source>
</evidence>
<accession>A0A934M0T2</accession>
<evidence type="ECO:0000256" key="6">
    <source>
        <dbReference type="ARBA" id="ARBA00023139"/>
    </source>
</evidence>
<evidence type="ECO:0000256" key="3">
    <source>
        <dbReference type="ARBA" id="ARBA00022544"/>
    </source>
</evidence>
<dbReference type="Pfam" id="PF05504">
    <property type="entry name" value="Spore_GerAC"/>
    <property type="match status" value="1"/>
</dbReference>
<dbReference type="InterPro" id="IPR046953">
    <property type="entry name" value="Spore_GerAC-like_C"/>
</dbReference>
<keyword evidence="7" id="KW-0449">Lipoprotein</keyword>
<dbReference type="InterPro" id="IPR038501">
    <property type="entry name" value="Spore_GerAC_C_sf"/>
</dbReference>